<evidence type="ECO:0000256" key="1">
    <source>
        <dbReference type="SAM" id="MobiDB-lite"/>
    </source>
</evidence>
<dbReference type="Gene3D" id="3.30.70.270">
    <property type="match status" value="1"/>
</dbReference>
<dbReference type="InterPro" id="IPR000160">
    <property type="entry name" value="GGDEF_dom"/>
</dbReference>
<keyword evidence="2" id="KW-0812">Transmembrane</keyword>
<keyword evidence="5" id="KW-1185">Reference proteome</keyword>
<dbReference type="SUPFAM" id="SSF55073">
    <property type="entry name" value="Nucleotide cyclase"/>
    <property type="match status" value="1"/>
</dbReference>
<organism evidence="4 5">
    <name type="scientific">Actinoplanes regularis</name>
    <dbReference type="NCBI Taxonomy" id="52697"/>
    <lineage>
        <taxon>Bacteria</taxon>
        <taxon>Bacillati</taxon>
        <taxon>Actinomycetota</taxon>
        <taxon>Actinomycetes</taxon>
        <taxon>Micromonosporales</taxon>
        <taxon>Micromonosporaceae</taxon>
        <taxon>Actinoplanes</taxon>
    </lineage>
</organism>
<dbReference type="EMBL" id="FZNR01000005">
    <property type="protein sequence ID" value="SNR76696.1"/>
    <property type="molecule type" value="Genomic_DNA"/>
</dbReference>
<feature type="transmembrane region" description="Helical" evidence="2">
    <location>
        <begin position="37"/>
        <end position="55"/>
    </location>
</feature>
<keyword evidence="2" id="KW-1133">Transmembrane helix</keyword>
<dbReference type="NCBIfam" id="TIGR00254">
    <property type="entry name" value="GGDEF"/>
    <property type="match status" value="1"/>
</dbReference>
<dbReference type="Pfam" id="PF00990">
    <property type="entry name" value="GGDEF"/>
    <property type="match status" value="1"/>
</dbReference>
<feature type="transmembrane region" description="Helical" evidence="2">
    <location>
        <begin position="67"/>
        <end position="87"/>
    </location>
</feature>
<reference evidence="4 5" key="1">
    <citation type="submission" date="2017-06" db="EMBL/GenBank/DDBJ databases">
        <authorList>
            <person name="Kim H.J."/>
            <person name="Triplett B.A."/>
        </authorList>
    </citation>
    <scope>NUCLEOTIDE SEQUENCE [LARGE SCALE GENOMIC DNA]</scope>
    <source>
        <strain evidence="4 5">DSM 43151</strain>
    </source>
</reference>
<feature type="compositionally biased region" description="Polar residues" evidence="1">
    <location>
        <begin position="1"/>
        <end position="21"/>
    </location>
</feature>
<proteinExistence type="predicted"/>
<gene>
    <name evidence="4" type="ORF">SAMN06264365_105320</name>
</gene>
<dbReference type="InterPro" id="IPR029787">
    <property type="entry name" value="Nucleotide_cyclase"/>
</dbReference>
<protein>
    <submittedName>
        <fullName evidence="4">Diguanylate cyclase (GGDEF) domain-containing protein</fullName>
    </submittedName>
</protein>
<dbReference type="PROSITE" id="PS50887">
    <property type="entry name" value="GGDEF"/>
    <property type="match status" value="1"/>
</dbReference>
<sequence length="376" mass="39981">MRAIPQTITDATDPVSVSTGPEPSLLRRRRAVEAATFVSRGSGLLATVLYLAGWLGAFDSRPQQPQLVAGCLVCIAVMAAGNVLALINFRRPGGPRYAALSACQVAGDLVVMSAIVAWFQVYSEMTTWPGLIIPIVGGALRHRLPGALLAWAATSTVFAVMVITSGDHVVRVDLPFAIAVHLFVALLSGTQSSAFDRQVKELDATRLALQYQASHDALTGLPNRARIAEYADRHAGREMTVLLLDLNGFKKVNDTLGHAVGDSLRREVGHRLSTGIRAGDMAGRLGGDEFVVLLPDTDPVAAAELSARLRTEIGRPMTIDGHEVSVRVSIGAAYRFAAEPTSLAALTAEADAAMYRDKTSRIPESAAHRTTLPSTA</sequence>
<feature type="region of interest" description="Disordered" evidence="1">
    <location>
        <begin position="1"/>
        <end position="22"/>
    </location>
</feature>
<accession>A0A238Z004</accession>
<dbReference type="AlphaFoldDB" id="A0A238Z004"/>
<dbReference type="InterPro" id="IPR052163">
    <property type="entry name" value="DGC-Regulatory_Protein"/>
</dbReference>
<dbReference type="PANTHER" id="PTHR46663">
    <property type="entry name" value="DIGUANYLATE CYCLASE DGCT-RELATED"/>
    <property type="match status" value="1"/>
</dbReference>
<feature type="transmembrane region" description="Helical" evidence="2">
    <location>
        <begin position="99"/>
        <end position="119"/>
    </location>
</feature>
<evidence type="ECO:0000313" key="4">
    <source>
        <dbReference type="EMBL" id="SNR76696.1"/>
    </source>
</evidence>
<dbReference type="SMART" id="SM00267">
    <property type="entry name" value="GGDEF"/>
    <property type="match status" value="1"/>
</dbReference>
<dbReference type="PANTHER" id="PTHR46663:SF2">
    <property type="entry name" value="GGDEF DOMAIN-CONTAINING PROTEIN"/>
    <property type="match status" value="1"/>
</dbReference>
<dbReference type="Proteomes" id="UP000198415">
    <property type="component" value="Unassembled WGS sequence"/>
</dbReference>
<name>A0A238Z004_9ACTN</name>
<evidence type="ECO:0000313" key="5">
    <source>
        <dbReference type="Proteomes" id="UP000198415"/>
    </source>
</evidence>
<dbReference type="RefSeq" id="WP_089293999.1">
    <property type="nucleotide sequence ID" value="NZ_BOMU01000035.1"/>
</dbReference>
<feature type="domain" description="GGDEF" evidence="3">
    <location>
        <begin position="237"/>
        <end position="375"/>
    </location>
</feature>
<dbReference type="InterPro" id="IPR043128">
    <property type="entry name" value="Rev_trsase/Diguanyl_cyclase"/>
</dbReference>
<evidence type="ECO:0000259" key="3">
    <source>
        <dbReference type="PROSITE" id="PS50887"/>
    </source>
</evidence>
<dbReference type="OrthoDB" id="3284815at2"/>
<dbReference type="CDD" id="cd01949">
    <property type="entry name" value="GGDEF"/>
    <property type="match status" value="1"/>
</dbReference>
<keyword evidence="2" id="KW-0472">Membrane</keyword>
<evidence type="ECO:0000256" key="2">
    <source>
        <dbReference type="SAM" id="Phobius"/>
    </source>
</evidence>